<evidence type="ECO:0000313" key="3">
    <source>
        <dbReference type="Proteomes" id="UP000026961"/>
    </source>
</evidence>
<dbReference type="AlphaFoldDB" id="A0A0E0BSI6"/>
<reference evidence="2" key="2">
    <citation type="submission" date="2018-05" db="EMBL/GenBank/DDBJ databases">
        <title>OgluRS3 (Oryza glumaepatula Reference Sequence Version 3).</title>
        <authorList>
            <person name="Zhang J."/>
            <person name="Kudrna D."/>
            <person name="Lee S."/>
            <person name="Talag J."/>
            <person name="Welchert J."/>
            <person name="Wing R.A."/>
        </authorList>
    </citation>
    <scope>NUCLEOTIDE SEQUENCE [LARGE SCALE GENOMIC DNA]</scope>
</reference>
<organism evidence="2">
    <name type="scientific">Oryza glumipatula</name>
    <dbReference type="NCBI Taxonomy" id="40148"/>
    <lineage>
        <taxon>Eukaryota</taxon>
        <taxon>Viridiplantae</taxon>
        <taxon>Streptophyta</taxon>
        <taxon>Embryophyta</taxon>
        <taxon>Tracheophyta</taxon>
        <taxon>Spermatophyta</taxon>
        <taxon>Magnoliopsida</taxon>
        <taxon>Liliopsida</taxon>
        <taxon>Poales</taxon>
        <taxon>Poaceae</taxon>
        <taxon>BOP clade</taxon>
        <taxon>Oryzoideae</taxon>
        <taxon>Oryzeae</taxon>
        <taxon>Oryzinae</taxon>
        <taxon>Oryza</taxon>
    </lineage>
</organism>
<reference evidence="2" key="1">
    <citation type="submission" date="2015-04" db="UniProtKB">
        <authorList>
            <consortium name="EnsemblPlants"/>
        </authorList>
    </citation>
    <scope>IDENTIFICATION</scope>
</reference>
<protein>
    <submittedName>
        <fullName evidence="2">Uncharacterized protein</fullName>
    </submittedName>
</protein>
<sequence length="123" mass="13227">MAAATGSVLTSGRSRCHRLLHPRPQPAPPRSPGLHIAWSRRTSSSSTSPGHDAYGQPQRLTGLRTRRAAAAPPASAPAGAIRGGRGKKKKEKEGKKDKEEGKKSREGKNLHIFCKMALVVFKN</sequence>
<evidence type="ECO:0000256" key="1">
    <source>
        <dbReference type="SAM" id="MobiDB-lite"/>
    </source>
</evidence>
<feature type="region of interest" description="Disordered" evidence="1">
    <location>
        <begin position="1"/>
        <end position="109"/>
    </location>
</feature>
<keyword evidence="3" id="KW-1185">Reference proteome</keyword>
<dbReference type="Gramene" id="OGLUM12G13000.1">
    <property type="protein sequence ID" value="OGLUM12G13000.1"/>
    <property type="gene ID" value="OGLUM12G13000"/>
</dbReference>
<proteinExistence type="predicted"/>
<evidence type="ECO:0000313" key="2">
    <source>
        <dbReference type="EnsemblPlants" id="OGLUM12G13000.1"/>
    </source>
</evidence>
<name>A0A0E0BSI6_9ORYZ</name>
<dbReference type="Proteomes" id="UP000026961">
    <property type="component" value="Chromosome 12"/>
</dbReference>
<dbReference type="HOGENOM" id="CLU_2018780_0_0_1"/>
<dbReference type="EnsemblPlants" id="OGLUM12G13000.1">
    <property type="protein sequence ID" value="OGLUM12G13000.1"/>
    <property type="gene ID" value="OGLUM12G13000"/>
</dbReference>
<feature type="compositionally biased region" description="Low complexity" evidence="1">
    <location>
        <begin position="39"/>
        <end position="48"/>
    </location>
</feature>
<feature type="compositionally biased region" description="Basic and acidic residues" evidence="1">
    <location>
        <begin position="91"/>
        <end position="109"/>
    </location>
</feature>
<accession>A0A0E0BSI6</accession>
<feature type="compositionally biased region" description="Low complexity" evidence="1">
    <location>
        <begin position="68"/>
        <end position="80"/>
    </location>
</feature>